<dbReference type="SUPFAM" id="SSF52540">
    <property type="entry name" value="P-loop containing nucleoside triphosphate hydrolases"/>
    <property type="match status" value="1"/>
</dbReference>
<dbReference type="Proteomes" id="UP000761574">
    <property type="component" value="Unassembled WGS sequence"/>
</dbReference>
<dbReference type="Gene3D" id="3.40.50.300">
    <property type="entry name" value="P-loop containing nucleotide triphosphate hydrolases"/>
    <property type="match status" value="1"/>
</dbReference>
<evidence type="ECO:0000313" key="5">
    <source>
        <dbReference type="EMBL" id="GIU46074.1"/>
    </source>
</evidence>
<protein>
    <submittedName>
        <fullName evidence="5">Type II secretion protein</fullName>
    </submittedName>
</protein>
<dbReference type="SUPFAM" id="SSF160246">
    <property type="entry name" value="EspE N-terminal domain-like"/>
    <property type="match status" value="1"/>
</dbReference>
<dbReference type="InterPro" id="IPR001482">
    <property type="entry name" value="T2SS/T4SS_dom"/>
</dbReference>
<keyword evidence="6" id="KW-1185">Reference proteome</keyword>
<organism evidence="5 6">
    <name type="scientific">Shewanella algidipiscicola</name>
    <dbReference type="NCBI Taxonomy" id="614070"/>
    <lineage>
        <taxon>Bacteria</taxon>
        <taxon>Pseudomonadati</taxon>
        <taxon>Pseudomonadota</taxon>
        <taxon>Gammaproteobacteria</taxon>
        <taxon>Alteromonadales</taxon>
        <taxon>Shewanellaceae</taxon>
        <taxon>Shewanella</taxon>
    </lineage>
</organism>
<gene>
    <name evidence="5" type="ORF">TUM4630_15670</name>
</gene>
<dbReference type="InterPro" id="IPR003593">
    <property type="entry name" value="AAA+_ATPase"/>
</dbReference>
<dbReference type="RefSeq" id="WP_308444031.1">
    <property type="nucleotide sequence ID" value="NZ_BPFB01000015.1"/>
</dbReference>
<dbReference type="Gene3D" id="3.30.450.90">
    <property type="match status" value="1"/>
</dbReference>
<comment type="caution">
    <text evidence="5">The sequence shown here is derived from an EMBL/GenBank/DDBJ whole genome shotgun (WGS) entry which is preliminary data.</text>
</comment>
<keyword evidence="3" id="KW-0067">ATP-binding</keyword>
<evidence type="ECO:0000256" key="3">
    <source>
        <dbReference type="ARBA" id="ARBA00022840"/>
    </source>
</evidence>
<dbReference type="Pfam" id="PF00437">
    <property type="entry name" value="T2SSE"/>
    <property type="match status" value="1"/>
</dbReference>
<dbReference type="PANTHER" id="PTHR30258">
    <property type="entry name" value="TYPE II SECRETION SYSTEM PROTEIN GSPE-RELATED"/>
    <property type="match status" value="1"/>
</dbReference>
<comment type="similarity">
    <text evidence="1">Belongs to the GSP E family.</text>
</comment>
<evidence type="ECO:0000256" key="2">
    <source>
        <dbReference type="ARBA" id="ARBA00022741"/>
    </source>
</evidence>
<proteinExistence type="inferred from homology"/>
<sequence length="555" mass="62292">MMDVNSLLQEEFQVSQSDLDKAAIFQKKYAGRLEHILVNMGSLSEDMLPQYYAKILGLTLLSSEQYQAVDINKVKQIDINKQLIGFDWIALDRLNEDQKFLVIAGDPLSADANQYISQQQLMIELRVASDEQIQALKQQYQEIEVNSLPVSEELSDVEEDRLRELAGEAPTVNLLNSLISRALKARASDMHLEPMGSRYRVRFRIDGVLKEVDWIPPRMRLPVASRLKILSGMDIAEKRRPQDGKIGMKISNEDLDIRVSVLPLHDGESIVMRFLRQDAISYSMEMLGLSRDIEKNIREDIEKTAGVILLTGPTGSGKTTSLYTFLNAINDETVKIITLEDPVEYQLEGINQVQIQSSIGFDFSAGLRSIVRQDPDVIMLGEIRDKETAQIAMQSALTGHLVFSTVHTNDASSAYTRLLDLGAEEYLLNAAIVSIIAQRLVRKLCSHCSQPDENQQQNIVKYALQPLADTYGTDIRLHKAVGCEHCSNTGYRGRVGIIEYLRCDEAIKALPKDENFPSHAVRLNQERGGRTLMQDGFIKAINGQTTIEEVIRVAG</sequence>
<accession>A0ABQ4PF76</accession>
<dbReference type="EMBL" id="BPFB01000015">
    <property type="protein sequence ID" value="GIU46074.1"/>
    <property type="molecule type" value="Genomic_DNA"/>
</dbReference>
<evidence type="ECO:0000256" key="1">
    <source>
        <dbReference type="ARBA" id="ARBA00006611"/>
    </source>
</evidence>
<keyword evidence="2" id="KW-0547">Nucleotide-binding</keyword>
<dbReference type="SMART" id="SM00382">
    <property type="entry name" value="AAA"/>
    <property type="match status" value="1"/>
</dbReference>
<feature type="domain" description="Bacterial type II secretion system protein E" evidence="4">
    <location>
        <begin position="371"/>
        <end position="385"/>
    </location>
</feature>
<dbReference type="PROSITE" id="PS00662">
    <property type="entry name" value="T2SP_E"/>
    <property type="match status" value="1"/>
</dbReference>
<name>A0ABQ4PF76_9GAMM</name>
<dbReference type="InterPro" id="IPR027417">
    <property type="entry name" value="P-loop_NTPase"/>
</dbReference>
<dbReference type="CDD" id="cd01129">
    <property type="entry name" value="PulE-GspE-like"/>
    <property type="match status" value="1"/>
</dbReference>
<reference evidence="5 6" key="1">
    <citation type="submission" date="2021-05" db="EMBL/GenBank/DDBJ databases">
        <title>Molecular characterization for Shewanella algae harboring chromosomal blaOXA-55-like strains isolated from clinical and environment sample.</title>
        <authorList>
            <person name="Ohama Y."/>
            <person name="Aoki K."/>
            <person name="Harada S."/>
            <person name="Moriya K."/>
            <person name="Ishii Y."/>
            <person name="Tateda K."/>
        </authorList>
    </citation>
    <scope>NUCLEOTIDE SEQUENCE [LARGE SCALE GENOMIC DNA]</scope>
    <source>
        <strain evidence="5 6">LMG 23746</strain>
    </source>
</reference>
<evidence type="ECO:0000259" key="4">
    <source>
        <dbReference type="PROSITE" id="PS00662"/>
    </source>
</evidence>
<dbReference type="PANTHER" id="PTHR30258:SF3">
    <property type="entry name" value="SLL1921 PROTEIN"/>
    <property type="match status" value="1"/>
</dbReference>
<dbReference type="InterPro" id="IPR037257">
    <property type="entry name" value="T2SS_E_N_sf"/>
</dbReference>
<evidence type="ECO:0000313" key="6">
    <source>
        <dbReference type="Proteomes" id="UP000761574"/>
    </source>
</evidence>